<dbReference type="Pfam" id="PF04339">
    <property type="entry name" value="FemAB_like"/>
    <property type="match status" value="1"/>
</dbReference>
<dbReference type="Proteomes" id="UP001153076">
    <property type="component" value="Unassembled WGS sequence"/>
</dbReference>
<keyword evidence="2" id="KW-1185">Reference proteome</keyword>
<dbReference type="EMBL" id="JAKOGI010000624">
    <property type="protein sequence ID" value="KAJ8432217.1"/>
    <property type="molecule type" value="Genomic_DNA"/>
</dbReference>
<comment type="caution">
    <text evidence="1">The sequence shown here is derived from an EMBL/GenBank/DDBJ whole genome shotgun (WGS) entry which is preliminary data.</text>
</comment>
<dbReference type="PANTHER" id="PTHR47017:SF1">
    <property type="entry name" value="ACYL-COA"/>
    <property type="match status" value="1"/>
</dbReference>
<dbReference type="InterPro" id="IPR007434">
    <property type="entry name" value="FemAB-like"/>
</dbReference>
<sequence>MLVGILEEVDDLLLEFLISILSRSQAMSSSTAQAMEAAIEFNLDKVEAGAQGEHKIQRGYLPVATYSCHYIVDEAFRNAIEDFLARETVQVRRADKVVAEGELVPPPGACIISGEWLGINLISSISTCSKEMRKKGLEAEQLLYLCQADNVRLVMKVLHESGPFKDSIKKDIEL</sequence>
<reference evidence="1" key="1">
    <citation type="submission" date="2022-04" db="EMBL/GenBank/DDBJ databases">
        <title>Carnegiea gigantea Genome sequencing and assembly v2.</title>
        <authorList>
            <person name="Copetti D."/>
            <person name="Sanderson M.J."/>
            <person name="Burquez A."/>
            <person name="Wojciechowski M.F."/>
        </authorList>
    </citation>
    <scope>NUCLEOTIDE SEQUENCE</scope>
    <source>
        <strain evidence="1">SGP5-SGP5p</strain>
        <tissue evidence="1">Aerial part</tissue>
    </source>
</reference>
<dbReference type="OrthoDB" id="1946at2759"/>
<accession>A0A9Q1JWB6</accession>
<evidence type="ECO:0000313" key="1">
    <source>
        <dbReference type="EMBL" id="KAJ8432217.1"/>
    </source>
</evidence>
<gene>
    <name evidence="1" type="ORF">Cgig2_003363</name>
</gene>
<name>A0A9Q1JWB6_9CARY</name>
<evidence type="ECO:0000313" key="2">
    <source>
        <dbReference type="Proteomes" id="UP001153076"/>
    </source>
</evidence>
<proteinExistence type="predicted"/>
<dbReference type="AlphaFoldDB" id="A0A9Q1JWB6"/>
<dbReference type="PANTHER" id="PTHR47017">
    <property type="entry name" value="ACYL-COA"/>
    <property type="match status" value="1"/>
</dbReference>
<organism evidence="1 2">
    <name type="scientific">Carnegiea gigantea</name>
    <dbReference type="NCBI Taxonomy" id="171969"/>
    <lineage>
        <taxon>Eukaryota</taxon>
        <taxon>Viridiplantae</taxon>
        <taxon>Streptophyta</taxon>
        <taxon>Embryophyta</taxon>
        <taxon>Tracheophyta</taxon>
        <taxon>Spermatophyta</taxon>
        <taxon>Magnoliopsida</taxon>
        <taxon>eudicotyledons</taxon>
        <taxon>Gunneridae</taxon>
        <taxon>Pentapetalae</taxon>
        <taxon>Caryophyllales</taxon>
        <taxon>Cactineae</taxon>
        <taxon>Cactaceae</taxon>
        <taxon>Cactoideae</taxon>
        <taxon>Echinocereeae</taxon>
        <taxon>Carnegiea</taxon>
    </lineage>
</organism>
<protein>
    <submittedName>
        <fullName evidence="1">Uncharacterized protein</fullName>
    </submittedName>
</protein>